<dbReference type="PANTHER" id="PTHR11530:SF26">
    <property type="entry name" value="FAD DEPENDENT OXIDOREDUCTASE SUPERFAMILY (AFU_ORTHOLOGUE AFUA_5G13940)"/>
    <property type="match status" value="1"/>
</dbReference>
<protein>
    <submittedName>
        <fullName evidence="9">LAMI_0F12398g1_1</fullName>
    </submittedName>
</protein>
<dbReference type="EMBL" id="LT598467">
    <property type="protein sequence ID" value="SCU97982.1"/>
    <property type="molecule type" value="Genomic_DNA"/>
</dbReference>
<evidence type="ECO:0000256" key="3">
    <source>
        <dbReference type="ARBA" id="ARBA00022630"/>
    </source>
</evidence>
<comment type="cofactor">
    <cofactor evidence="1 6">
        <name>FAD</name>
        <dbReference type="ChEBI" id="CHEBI:57692"/>
    </cofactor>
</comment>
<dbReference type="Gene3D" id="3.40.50.720">
    <property type="entry name" value="NAD(P)-binding Rossmann-like Domain"/>
    <property type="match status" value="1"/>
</dbReference>
<evidence type="ECO:0000313" key="9">
    <source>
        <dbReference type="EMBL" id="SCU97982.1"/>
    </source>
</evidence>
<dbReference type="STRING" id="1230905.A0A1G4K2V8"/>
<evidence type="ECO:0000256" key="1">
    <source>
        <dbReference type="ARBA" id="ARBA00001974"/>
    </source>
</evidence>
<keyword evidence="7" id="KW-0732">Signal</keyword>
<keyword evidence="4 6" id="KW-0274">FAD</keyword>
<gene>
    <name evidence="9" type="ORF">LAMI_0F12398G</name>
</gene>
<keyword evidence="5" id="KW-0560">Oxidoreductase</keyword>
<dbReference type="InterPro" id="IPR023209">
    <property type="entry name" value="DAO"/>
</dbReference>
<feature type="binding site" evidence="6">
    <location>
        <position position="342"/>
    </location>
    <ligand>
        <name>D-dopa</name>
        <dbReference type="ChEBI" id="CHEBI:149689"/>
    </ligand>
</feature>
<feature type="binding site" evidence="6">
    <location>
        <position position="314"/>
    </location>
    <ligand>
        <name>D-dopa</name>
        <dbReference type="ChEBI" id="CHEBI:149689"/>
    </ligand>
</feature>
<organism evidence="9 10">
    <name type="scientific">Lachancea mirantina</name>
    <dbReference type="NCBI Taxonomy" id="1230905"/>
    <lineage>
        <taxon>Eukaryota</taxon>
        <taxon>Fungi</taxon>
        <taxon>Dikarya</taxon>
        <taxon>Ascomycota</taxon>
        <taxon>Saccharomycotina</taxon>
        <taxon>Saccharomycetes</taxon>
        <taxon>Saccharomycetales</taxon>
        <taxon>Saccharomycetaceae</taxon>
        <taxon>Lachancea</taxon>
    </lineage>
</organism>
<reference evidence="10" key="1">
    <citation type="submission" date="2016-03" db="EMBL/GenBank/DDBJ databases">
        <authorList>
            <person name="Devillers H."/>
        </authorList>
    </citation>
    <scope>NUCLEOTIDE SEQUENCE [LARGE SCALE GENOMIC DNA]</scope>
</reference>
<dbReference type="GO" id="GO:0003884">
    <property type="term" value="F:D-amino-acid oxidase activity"/>
    <property type="evidence" value="ECO:0007669"/>
    <property type="project" value="InterPro"/>
</dbReference>
<dbReference type="GO" id="GO:0005737">
    <property type="term" value="C:cytoplasm"/>
    <property type="evidence" value="ECO:0007669"/>
    <property type="project" value="TreeGrafter"/>
</dbReference>
<dbReference type="GO" id="GO:0019478">
    <property type="term" value="P:D-amino acid catabolic process"/>
    <property type="evidence" value="ECO:0007669"/>
    <property type="project" value="TreeGrafter"/>
</dbReference>
<feature type="chain" id="PRO_5009236322" evidence="7">
    <location>
        <begin position="18"/>
        <end position="370"/>
    </location>
</feature>
<feature type="domain" description="FAD dependent oxidoreductase" evidence="8">
    <location>
        <begin position="3"/>
        <end position="352"/>
    </location>
</feature>
<feature type="signal peptide" evidence="7">
    <location>
        <begin position="1"/>
        <end position="17"/>
    </location>
</feature>
<dbReference type="SUPFAM" id="SSF54373">
    <property type="entry name" value="FAD-linked reductases, C-terminal domain"/>
    <property type="match status" value="1"/>
</dbReference>
<dbReference type="GO" id="GO:0071949">
    <property type="term" value="F:FAD binding"/>
    <property type="evidence" value="ECO:0007669"/>
    <property type="project" value="InterPro"/>
</dbReference>
<evidence type="ECO:0000259" key="8">
    <source>
        <dbReference type="Pfam" id="PF01266"/>
    </source>
</evidence>
<proteinExistence type="inferred from homology"/>
<evidence type="ECO:0000313" key="10">
    <source>
        <dbReference type="Proteomes" id="UP000191024"/>
    </source>
</evidence>
<accession>A0A1G4K2V8</accession>
<evidence type="ECO:0000256" key="7">
    <source>
        <dbReference type="SAM" id="SignalP"/>
    </source>
</evidence>
<sequence length="370" mass="41384">MSHVVVVGSGVIGLSVAFELVSNAALRPTSLCIIGQHFPRDEPVSHEFTSPWAGAHFRPFPHRPESYKSDQRESRYTRDTYRALKHVARYHPESSVEFMKGVDLLEDPSPEYACEGPGFNADSLDAFRRLCDSELPKDVKMGFEYDTFCLNAPVYLTFLQDRVRDLCQHFNVKFELKRMTLSSLQEAFHIYPQTTALFNCSGNGLQLDGKQDPACFPIRGQTLLVDVPHDTAYAHKTVTHQARDGNWTFVIKRPAPYGKRSSQYIVGGTKQIGDATVVARESDSNAILQRASVLFPELMVDGQFSVKRVNVGFRPARYGGSRVELERTDQGPVVVHCYGFGGMGFETSLGAALDALRVYQKAIRPNRAKL</sequence>
<dbReference type="Gene3D" id="3.30.9.10">
    <property type="entry name" value="D-Amino Acid Oxidase, subunit A, domain 2"/>
    <property type="match status" value="1"/>
</dbReference>
<evidence type="ECO:0000256" key="6">
    <source>
        <dbReference type="PIRSR" id="PIRSR000189-1"/>
    </source>
</evidence>
<name>A0A1G4K2V8_9SACH</name>
<dbReference type="PIRSF" id="PIRSF000189">
    <property type="entry name" value="D-aa_oxidase"/>
    <property type="match status" value="1"/>
</dbReference>
<keyword evidence="3" id="KW-0285">Flavoprotein</keyword>
<dbReference type="SUPFAM" id="SSF51971">
    <property type="entry name" value="Nucleotide-binding domain"/>
    <property type="match status" value="1"/>
</dbReference>
<dbReference type="PANTHER" id="PTHR11530">
    <property type="entry name" value="D-AMINO ACID OXIDASE"/>
    <property type="match status" value="1"/>
</dbReference>
<keyword evidence="10" id="KW-1185">Reference proteome</keyword>
<evidence type="ECO:0000256" key="2">
    <source>
        <dbReference type="ARBA" id="ARBA00006730"/>
    </source>
</evidence>
<feature type="binding site" evidence="6">
    <location>
        <begin position="49"/>
        <end position="50"/>
    </location>
    <ligand>
        <name>FAD</name>
        <dbReference type="ChEBI" id="CHEBI:57692"/>
    </ligand>
</feature>
<comment type="similarity">
    <text evidence="2">Belongs to the DAMOX/DASOX family.</text>
</comment>
<dbReference type="Proteomes" id="UP000191024">
    <property type="component" value="Chromosome F"/>
</dbReference>
<evidence type="ECO:0000256" key="4">
    <source>
        <dbReference type="ARBA" id="ARBA00022827"/>
    </source>
</evidence>
<dbReference type="InterPro" id="IPR006076">
    <property type="entry name" value="FAD-dep_OxRdtase"/>
</dbReference>
<dbReference type="Pfam" id="PF01266">
    <property type="entry name" value="DAO"/>
    <property type="match status" value="1"/>
</dbReference>
<evidence type="ECO:0000256" key="5">
    <source>
        <dbReference type="ARBA" id="ARBA00023002"/>
    </source>
</evidence>
<dbReference type="OrthoDB" id="2015447at2759"/>
<dbReference type="AlphaFoldDB" id="A0A1G4K2V8"/>